<dbReference type="InterPro" id="IPR003702">
    <property type="entry name" value="ActCoA_hydro_N"/>
</dbReference>
<dbReference type="GO" id="GO:0008775">
    <property type="term" value="F:acetate CoA-transferase activity"/>
    <property type="evidence" value="ECO:0007669"/>
    <property type="project" value="InterPro"/>
</dbReference>
<evidence type="ECO:0000259" key="5">
    <source>
        <dbReference type="Pfam" id="PF13336"/>
    </source>
</evidence>
<dbReference type="Proteomes" id="UP000249300">
    <property type="component" value="Chromosome 1"/>
</dbReference>
<evidence type="ECO:0000256" key="2">
    <source>
        <dbReference type="PIRSR" id="PIRSR617821-1"/>
    </source>
</evidence>
<dbReference type="eggNOG" id="COG0427">
    <property type="taxonomic scope" value="Bacteria"/>
</dbReference>
<dbReference type="Pfam" id="PF02550">
    <property type="entry name" value="AcetylCoA_hydro"/>
    <property type="match status" value="1"/>
</dbReference>
<dbReference type="SUPFAM" id="SSF100950">
    <property type="entry name" value="NagB/RpiA/CoA transferase-like"/>
    <property type="match status" value="2"/>
</dbReference>
<dbReference type="AlphaFoldDB" id="A0A0A2FHS5"/>
<feature type="binding site" evidence="3">
    <location>
        <position position="374"/>
    </location>
    <ligand>
        <name>CoA</name>
        <dbReference type="ChEBI" id="CHEBI:57287"/>
    </ligand>
</feature>
<dbReference type="InterPro" id="IPR038460">
    <property type="entry name" value="AcetylCoA_hyd_C_sf"/>
</dbReference>
<feature type="active site" description="5-glutamyl coenzyme A thioester intermediate" evidence="2">
    <location>
        <position position="284"/>
    </location>
</feature>
<keyword evidence="7" id="KW-0808">Transferase</keyword>
<evidence type="ECO:0000313" key="8">
    <source>
        <dbReference type="Proteomes" id="UP000030136"/>
    </source>
</evidence>
<dbReference type="GO" id="GO:0006084">
    <property type="term" value="P:acetyl-CoA metabolic process"/>
    <property type="evidence" value="ECO:0007669"/>
    <property type="project" value="InterPro"/>
</dbReference>
<feature type="binding site" evidence="3">
    <location>
        <begin position="258"/>
        <end position="262"/>
    </location>
    <ligand>
        <name>CoA</name>
        <dbReference type="ChEBI" id="CHEBI:57287"/>
    </ligand>
</feature>
<dbReference type="NCBIfam" id="TIGR03458">
    <property type="entry name" value="YgfH_subfam"/>
    <property type="match status" value="1"/>
</dbReference>
<dbReference type="EC" id="2.8.3.-" evidence="7"/>
<dbReference type="STRING" id="393921.HQ45_06700"/>
<reference evidence="7 9" key="2">
    <citation type="submission" date="2018-06" db="EMBL/GenBank/DDBJ databases">
        <authorList>
            <consortium name="Pathogen Informatics"/>
            <person name="Doyle S."/>
        </authorList>
    </citation>
    <scope>NUCLEOTIDE SEQUENCE [LARGE SCALE GENOMIC DNA]</scope>
    <source>
        <strain evidence="7 9">NCTC12858</strain>
    </source>
</reference>
<feature type="domain" description="Acetyl-CoA hydrolase/transferase C-terminal" evidence="5">
    <location>
        <begin position="316"/>
        <end position="459"/>
    </location>
</feature>
<dbReference type="RefSeq" id="WP_023936074.1">
    <property type="nucleotide sequence ID" value="NZ_FUXH01000005.1"/>
</dbReference>
<keyword evidence="6" id="KW-0378">Hydrolase</keyword>
<dbReference type="EMBL" id="JQJC01000023">
    <property type="protein sequence ID" value="KGN93768.1"/>
    <property type="molecule type" value="Genomic_DNA"/>
</dbReference>
<dbReference type="PANTHER" id="PTHR43609:SF1">
    <property type="entry name" value="ACETYL-COA HYDROLASE"/>
    <property type="match status" value="1"/>
</dbReference>
<dbReference type="Gene3D" id="3.30.750.70">
    <property type="entry name" value="4-hydroxybutyrate coenzyme like domains"/>
    <property type="match status" value="1"/>
</dbReference>
<dbReference type="KEGG" id="pcre:NCTC12858_00202"/>
<reference evidence="6 8" key="1">
    <citation type="submission" date="2014-08" db="EMBL/GenBank/DDBJ databases">
        <title>Porphyromonas crevioricanis strain:COT-253_OH1447 Genome sequencing.</title>
        <authorList>
            <person name="Wallis C."/>
            <person name="Deusch O."/>
            <person name="O'Flynn C."/>
            <person name="Davis I."/>
            <person name="Jospin G."/>
            <person name="Darling A.E."/>
            <person name="Coil D.A."/>
            <person name="Alexiev A."/>
            <person name="Horsfall A."/>
            <person name="Kirkwood N."/>
            <person name="Harris S."/>
            <person name="Eisen J.A."/>
        </authorList>
    </citation>
    <scope>NUCLEOTIDE SEQUENCE [LARGE SCALE GENOMIC DNA]</scope>
    <source>
        <strain evidence="8">COT-253 OH1447</strain>
        <strain evidence="6">COT-253_OH1447</strain>
    </source>
</reference>
<dbReference type="InterPro" id="IPR017821">
    <property type="entry name" value="Succinate_CoA_transferase"/>
</dbReference>
<dbReference type="Gene3D" id="3.40.1080.20">
    <property type="entry name" value="Acetyl-CoA hydrolase/transferase C-terminal domain"/>
    <property type="match status" value="1"/>
</dbReference>
<dbReference type="Pfam" id="PF13336">
    <property type="entry name" value="AcetylCoA_hyd_C"/>
    <property type="match status" value="1"/>
</dbReference>
<dbReference type="InterPro" id="IPR037171">
    <property type="entry name" value="NagB/RpiA_transferase-like"/>
</dbReference>
<comment type="similarity">
    <text evidence="1">Belongs to the acetyl-CoA hydrolase/transferase family.</text>
</comment>
<name>A0A0A2FHS5_9PORP</name>
<dbReference type="GO" id="GO:0006083">
    <property type="term" value="P:acetate metabolic process"/>
    <property type="evidence" value="ECO:0007669"/>
    <property type="project" value="InterPro"/>
</dbReference>
<dbReference type="EMBL" id="LS483447">
    <property type="protein sequence ID" value="SQH72388.1"/>
    <property type="molecule type" value="Genomic_DNA"/>
</dbReference>
<gene>
    <name evidence="7" type="primary">scpC_1</name>
    <name evidence="6" type="ORF">HQ38_08315</name>
    <name evidence="7" type="ORF">NCTC12858_00202</name>
</gene>
<evidence type="ECO:0000313" key="7">
    <source>
        <dbReference type="EMBL" id="SQH72388.1"/>
    </source>
</evidence>
<dbReference type="FunFam" id="3.40.1080.20:FF:000001">
    <property type="entry name" value="Acetyl-CoA hydrolase Ach1"/>
    <property type="match status" value="1"/>
</dbReference>
<dbReference type="InterPro" id="IPR046433">
    <property type="entry name" value="ActCoA_hydro"/>
</dbReference>
<dbReference type="PANTHER" id="PTHR43609">
    <property type="entry name" value="ACETYL-COA HYDROLASE"/>
    <property type="match status" value="1"/>
</dbReference>
<feature type="binding site" evidence="3">
    <location>
        <position position="398"/>
    </location>
    <ligand>
        <name>CoA</name>
        <dbReference type="ChEBI" id="CHEBI:57287"/>
    </ligand>
</feature>
<evidence type="ECO:0000313" key="6">
    <source>
        <dbReference type="EMBL" id="KGN93768.1"/>
    </source>
</evidence>
<protein>
    <submittedName>
        <fullName evidence="6">Acetyl-CoA hydrolase</fullName>
    </submittedName>
    <submittedName>
        <fullName evidence="7">Propionyl-CoA:succinate CoA transferase</fullName>
        <ecNumber evidence="7">2.8.3.-</ecNumber>
    </submittedName>
</protein>
<keyword evidence="9" id="KW-1185">Reference proteome</keyword>
<proteinExistence type="inferred from homology"/>
<sequence>MALRFITAEEAASFVQHNDNVGFGGFTPAGCPKVVPHAIAERARREHEAGREFKIGVFTGASTGDRLDGELARAEAVKFRTPYQSNKDLRNQINAREVSYFDIHLSHLAQELRYGFYGPIDVAIVEAADVTEDGRIVPTTGVGLLPTVCRLAERIIVELNDKHPKEICGIHDIAEPLDPPHRKDMPVYKPSDRVGKPYVQVDPAKIVGVVRTSEPNDDSGFTPLDDVTLAIGNNVAKFLVQEMKSGRIPADFLPLQSGVGNVANAVLGALGDNEEIPAFEVYTEVIQDAVIGLMKKGRVKFASGCSLSVSREVIRDIYSQLDFFKDKILLRPNEYSNNPEIVRRLGVITINTALEADIFGNVNSTHVTGTKMMNGLGGSGDFTRNGYISIFTTPSTAKGGKISAFVPMVSHADHNEHSVKVIISEYGIADLRGKSPIERARTIIDNCVHPDYRPLLNEYLDRGIAGHTPQDLTACFAFHRALIEKGDMRLTDWKEYPQK</sequence>
<evidence type="ECO:0000259" key="4">
    <source>
        <dbReference type="Pfam" id="PF02550"/>
    </source>
</evidence>
<organism evidence="7 9">
    <name type="scientific">Porphyromonas crevioricanis</name>
    <dbReference type="NCBI Taxonomy" id="393921"/>
    <lineage>
        <taxon>Bacteria</taxon>
        <taxon>Pseudomonadati</taxon>
        <taxon>Bacteroidota</taxon>
        <taxon>Bacteroidia</taxon>
        <taxon>Bacteroidales</taxon>
        <taxon>Porphyromonadaceae</taxon>
        <taxon>Porphyromonas</taxon>
    </lineage>
</organism>
<evidence type="ECO:0000313" key="9">
    <source>
        <dbReference type="Proteomes" id="UP000249300"/>
    </source>
</evidence>
<dbReference type="GO" id="GO:0003986">
    <property type="term" value="F:acetyl-CoA hydrolase activity"/>
    <property type="evidence" value="ECO:0007669"/>
    <property type="project" value="TreeGrafter"/>
</dbReference>
<dbReference type="InterPro" id="IPR026888">
    <property type="entry name" value="AcetylCoA_hyd_C"/>
</dbReference>
<dbReference type="Gene3D" id="3.40.1080.10">
    <property type="entry name" value="Glutaconate Coenzyme A-transferase"/>
    <property type="match status" value="1"/>
</dbReference>
<dbReference type="OrthoDB" id="9801795at2"/>
<feature type="domain" description="Acetyl-CoA hydrolase/transferase N-terminal" evidence="4">
    <location>
        <begin position="6"/>
        <end position="210"/>
    </location>
</feature>
<feature type="binding site" evidence="3">
    <location>
        <position position="378"/>
    </location>
    <ligand>
        <name>CoA</name>
        <dbReference type="ChEBI" id="CHEBI:57287"/>
    </ligand>
</feature>
<evidence type="ECO:0000256" key="3">
    <source>
        <dbReference type="PIRSR" id="PIRSR617821-2"/>
    </source>
</evidence>
<evidence type="ECO:0000256" key="1">
    <source>
        <dbReference type="ARBA" id="ARBA00009632"/>
    </source>
</evidence>
<accession>A0A0A2FHS5</accession>
<dbReference type="Proteomes" id="UP000030136">
    <property type="component" value="Unassembled WGS sequence"/>
</dbReference>